<reference evidence="1 2" key="1">
    <citation type="submission" date="2015-12" db="EMBL/GenBank/DDBJ databases">
        <title>Genome sequence of Tistrella mobilis MCCC 1A02139.</title>
        <authorList>
            <person name="Lu L."/>
            <person name="Lai Q."/>
            <person name="Shao Z."/>
            <person name="Qian P."/>
        </authorList>
    </citation>
    <scope>NUCLEOTIDE SEQUENCE [LARGE SCALE GENOMIC DNA]</scope>
    <source>
        <strain evidence="1 2">MCCC 1A02139</strain>
    </source>
</reference>
<proteinExistence type="predicted"/>
<organism evidence="1 2">
    <name type="scientific">Tistrella mobilis</name>
    <dbReference type="NCBI Taxonomy" id="171437"/>
    <lineage>
        <taxon>Bacteria</taxon>
        <taxon>Pseudomonadati</taxon>
        <taxon>Pseudomonadota</taxon>
        <taxon>Alphaproteobacteria</taxon>
        <taxon>Geminicoccales</taxon>
        <taxon>Geminicoccaceae</taxon>
        <taxon>Tistrella</taxon>
    </lineage>
</organism>
<protein>
    <submittedName>
        <fullName evidence="1">Uncharacterized protein</fullName>
    </submittedName>
</protein>
<gene>
    <name evidence="1" type="ORF">AUP44_25395</name>
</gene>
<name>A0A162LBL7_9PROT</name>
<dbReference type="AlphaFoldDB" id="A0A162LBL7"/>
<comment type="caution">
    <text evidence="1">The sequence shown here is derived from an EMBL/GenBank/DDBJ whole genome shotgun (WGS) entry which is preliminary data.</text>
</comment>
<dbReference type="RefSeq" id="WP_062763175.1">
    <property type="nucleotide sequence ID" value="NZ_CP121042.1"/>
</dbReference>
<dbReference type="EMBL" id="LPZR01000093">
    <property type="protein sequence ID" value="KYO54257.1"/>
    <property type="molecule type" value="Genomic_DNA"/>
</dbReference>
<dbReference type="GeneID" id="97238974"/>
<evidence type="ECO:0000313" key="2">
    <source>
        <dbReference type="Proteomes" id="UP000075787"/>
    </source>
</evidence>
<accession>A0A162LBL7</accession>
<evidence type="ECO:0000313" key="1">
    <source>
        <dbReference type="EMBL" id="KYO54257.1"/>
    </source>
</evidence>
<dbReference type="Proteomes" id="UP000075787">
    <property type="component" value="Unassembled WGS sequence"/>
</dbReference>
<sequence length="68" mass="7475">MTEEDRPSCVVDLSLSYWSEMMQMNATPVTTAASVRRVWIRPDFQVVSMDETAVGAGTVNDGYGQTVS</sequence>